<protein>
    <submittedName>
        <fullName evidence="1">Uncharacterized protein</fullName>
    </submittedName>
</protein>
<accession>A0A382XKW1</accession>
<dbReference type="EMBL" id="UINC01168666">
    <property type="protein sequence ID" value="SVD71807.1"/>
    <property type="molecule type" value="Genomic_DNA"/>
</dbReference>
<proteinExistence type="predicted"/>
<organism evidence="1">
    <name type="scientific">marine metagenome</name>
    <dbReference type="NCBI Taxonomy" id="408172"/>
    <lineage>
        <taxon>unclassified sequences</taxon>
        <taxon>metagenomes</taxon>
        <taxon>ecological metagenomes</taxon>
    </lineage>
</organism>
<gene>
    <name evidence="1" type="ORF">METZ01_LOCUS424661</name>
</gene>
<feature type="non-terminal residue" evidence="1">
    <location>
        <position position="1"/>
    </location>
</feature>
<sequence>GRGENFEKKLKLRADLFHHTHEVWGPCSYENTPLSGRGPRVLESYCGFPIFAQAVFSRFVCVLLTQGVSRHFQSVWC</sequence>
<name>A0A382XKW1_9ZZZZ</name>
<evidence type="ECO:0000313" key="1">
    <source>
        <dbReference type="EMBL" id="SVD71807.1"/>
    </source>
</evidence>
<reference evidence="1" key="1">
    <citation type="submission" date="2018-05" db="EMBL/GenBank/DDBJ databases">
        <authorList>
            <person name="Lanie J.A."/>
            <person name="Ng W.-L."/>
            <person name="Kazmierczak K.M."/>
            <person name="Andrzejewski T.M."/>
            <person name="Davidsen T.M."/>
            <person name="Wayne K.J."/>
            <person name="Tettelin H."/>
            <person name="Glass J.I."/>
            <person name="Rusch D."/>
            <person name="Podicherti R."/>
            <person name="Tsui H.-C.T."/>
            <person name="Winkler M.E."/>
        </authorList>
    </citation>
    <scope>NUCLEOTIDE SEQUENCE</scope>
</reference>
<dbReference type="AlphaFoldDB" id="A0A382XKW1"/>